<dbReference type="OrthoDB" id="9803597at2"/>
<dbReference type="Proteomes" id="UP000286598">
    <property type="component" value="Unassembled WGS sequence"/>
</dbReference>
<dbReference type="InterPro" id="IPR056734">
    <property type="entry name" value="NANM"/>
</dbReference>
<organism evidence="2 3">
    <name type="scientific">Leyella stercorea</name>
    <dbReference type="NCBI Taxonomy" id="363265"/>
    <lineage>
        <taxon>Bacteria</taxon>
        <taxon>Pseudomonadati</taxon>
        <taxon>Bacteroidota</taxon>
        <taxon>Bacteroidia</taxon>
        <taxon>Bacteroidales</taxon>
        <taxon>Prevotellaceae</taxon>
        <taxon>Leyella</taxon>
    </lineage>
</organism>
<evidence type="ECO:0000256" key="1">
    <source>
        <dbReference type="SAM" id="SignalP"/>
    </source>
</evidence>
<evidence type="ECO:0000313" key="2">
    <source>
        <dbReference type="EMBL" id="RHK48182.1"/>
    </source>
</evidence>
<accession>A0A3R6G0X7</accession>
<name>A0A3R6G0X7_9BACT</name>
<dbReference type="AlphaFoldDB" id="A0A3R6G0X7"/>
<feature type="chain" id="PRO_5018758501" evidence="1">
    <location>
        <begin position="20"/>
        <end position="373"/>
    </location>
</feature>
<dbReference type="EMBL" id="QRNO01000070">
    <property type="protein sequence ID" value="RHK48182.1"/>
    <property type="molecule type" value="Genomic_DNA"/>
</dbReference>
<dbReference type="Gene3D" id="2.120.10.80">
    <property type="entry name" value="Kelch-type beta propeller"/>
    <property type="match status" value="1"/>
</dbReference>
<dbReference type="SUPFAM" id="SSF117281">
    <property type="entry name" value="Kelch motif"/>
    <property type="match status" value="2"/>
</dbReference>
<feature type="signal peptide" evidence="1">
    <location>
        <begin position="1"/>
        <end position="19"/>
    </location>
</feature>
<protein>
    <submittedName>
        <fullName evidence="2">Cyclically-permuted mutarotase family protein</fullName>
    </submittedName>
</protein>
<dbReference type="PANTHER" id="PTHR45632">
    <property type="entry name" value="LD33804P"/>
    <property type="match status" value="1"/>
</dbReference>
<proteinExistence type="predicted"/>
<comment type="caution">
    <text evidence="2">The sequence shown here is derived from an EMBL/GenBank/DDBJ whole genome shotgun (WGS) entry which is preliminary data.</text>
</comment>
<gene>
    <name evidence="2" type="ORF">DW060_11090</name>
</gene>
<dbReference type="InterPro" id="IPR015915">
    <property type="entry name" value="Kelch-typ_b-propeller"/>
</dbReference>
<keyword evidence="1" id="KW-0732">Signal</keyword>
<dbReference type="NCBIfam" id="TIGR03548">
    <property type="entry name" value="mutarot_permut"/>
    <property type="match status" value="1"/>
</dbReference>
<evidence type="ECO:0000313" key="3">
    <source>
        <dbReference type="Proteomes" id="UP000286598"/>
    </source>
</evidence>
<reference evidence="2 3" key="1">
    <citation type="submission" date="2018-08" db="EMBL/GenBank/DDBJ databases">
        <title>A genome reference for cultivated species of the human gut microbiota.</title>
        <authorList>
            <person name="Zou Y."/>
            <person name="Xue W."/>
            <person name="Luo G."/>
        </authorList>
    </citation>
    <scope>NUCLEOTIDE SEQUENCE [LARGE SCALE GENOMIC DNA]</scope>
    <source>
        <strain evidence="2 3">AF42-9</strain>
    </source>
</reference>
<dbReference type="InterPro" id="IPR019937">
    <property type="entry name" value="Cycl-permuted_mutarotase"/>
</dbReference>
<dbReference type="Pfam" id="PF24996">
    <property type="entry name" value="NANM"/>
    <property type="match status" value="1"/>
</dbReference>
<keyword evidence="3" id="KW-1185">Reference proteome</keyword>
<sequence>MNKLLSLFLFLSTALPLSAQHVHSVVGFPSAEPGYSLGVSACYAGQIGDYLVMAGGCNFPEAGKPKKYYAGVYAARIDREALQWRLVGFLPESAAYGATVASGDSLLFIGGNNNDHSLASVYSVHLNAAGTGIALNRLADLSATADNMAVALAGTDVFVVGGNQNGKPSADVLRYQLDSNVTNQGANSIAQASNNTAFVTLRVPGAPRVQPVAAAYNNKVYVWGGFYAHGEQSKVHTDGYVYDIRTKEWGVLSAPRSGDGEEMTLSGGIAWAEGNRLYATGGVNRTIFLDAISGRYECVEKDDYLKQPIGWYKFSGNLYVFDAVAGQWLTTTFANQALARAGAQAVPTRLGVYYIGGELKPALRTPQIVLVEK</sequence>